<organism evidence="1 2">
    <name type="scientific">Bauhinia variegata</name>
    <name type="common">Purple orchid tree</name>
    <name type="synonym">Phanera variegata</name>
    <dbReference type="NCBI Taxonomy" id="167791"/>
    <lineage>
        <taxon>Eukaryota</taxon>
        <taxon>Viridiplantae</taxon>
        <taxon>Streptophyta</taxon>
        <taxon>Embryophyta</taxon>
        <taxon>Tracheophyta</taxon>
        <taxon>Spermatophyta</taxon>
        <taxon>Magnoliopsida</taxon>
        <taxon>eudicotyledons</taxon>
        <taxon>Gunneridae</taxon>
        <taxon>Pentapetalae</taxon>
        <taxon>rosids</taxon>
        <taxon>fabids</taxon>
        <taxon>Fabales</taxon>
        <taxon>Fabaceae</taxon>
        <taxon>Cercidoideae</taxon>
        <taxon>Cercideae</taxon>
        <taxon>Bauhiniinae</taxon>
        <taxon>Bauhinia</taxon>
    </lineage>
</organism>
<evidence type="ECO:0000313" key="2">
    <source>
        <dbReference type="Proteomes" id="UP000828941"/>
    </source>
</evidence>
<keyword evidence="2" id="KW-1185">Reference proteome</keyword>
<proteinExistence type="predicted"/>
<dbReference type="EMBL" id="CM039428">
    <property type="protein sequence ID" value="KAI4352525.1"/>
    <property type="molecule type" value="Genomic_DNA"/>
</dbReference>
<comment type="caution">
    <text evidence="1">The sequence shown here is derived from an EMBL/GenBank/DDBJ whole genome shotgun (WGS) entry which is preliminary data.</text>
</comment>
<dbReference type="Proteomes" id="UP000828941">
    <property type="component" value="Chromosome 3"/>
</dbReference>
<accession>A0ACB9PUV5</accession>
<evidence type="ECO:0000313" key="1">
    <source>
        <dbReference type="EMBL" id="KAI4352525.1"/>
    </source>
</evidence>
<protein>
    <submittedName>
        <fullName evidence="1">Uncharacterized protein</fullName>
    </submittedName>
</protein>
<gene>
    <name evidence="1" type="ORF">L6164_006766</name>
</gene>
<sequence>MEGLKKTFGSGSPAMVLLLLLCAVLVMLPEASATRWTVGSNMGWNTNVNYTIWAKDKHFYNGDWLFFVYDRNQMNVLEVNKTDYESCNSDHPLHNWTTGAGRDVAPLNVTRNYYFISGKGFCFGGMKLAVHVENPPPPPVAAPIKASAPTLSSRGQILLLPVVFAIGAAWDAFVHFW</sequence>
<name>A0ACB9PUV5_BAUVA</name>
<reference evidence="1 2" key="1">
    <citation type="journal article" date="2022" name="DNA Res.">
        <title>Chromosomal-level genome assembly of the orchid tree Bauhinia variegata (Leguminosae; Cercidoideae) supports the allotetraploid origin hypothesis of Bauhinia.</title>
        <authorList>
            <person name="Zhong Y."/>
            <person name="Chen Y."/>
            <person name="Zheng D."/>
            <person name="Pang J."/>
            <person name="Liu Y."/>
            <person name="Luo S."/>
            <person name="Meng S."/>
            <person name="Qian L."/>
            <person name="Wei D."/>
            <person name="Dai S."/>
            <person name="Zhou R."/>
        </authorList>
    </citation>
    <scope>NUCLEOTIDE SEQUENCE [LARGE SCALE GENOMIC DNA]</scope>
    <source>
        <strain evidence="1">BV-YZ2020</strain>
    </source>
</reference>